<reference evidence="1" key="1">
    <citation type="submission" date="2023-03" db="EMBL/GenBank/DDBJ databases">
        <title>Chromosome-level genomes of two armyworms, Mythimna separata and Mythimna loreyi, provide insights into the biosynthesis and reception of sex pheromones.</title>
        <authorList>
            <person name="Zhao H."/>
        </authorList>
    </citation>
    <scope>NUCLEOTIDE SEQUENCE</scope>
    <source>
        <strain evidence="1">BeijingLab</strain>
        <tissue evidence="1">Pupa</tissue>
    </source>
</reference>
<accession>A0AAD8DWC1</accession>
<proteinExistence type="predicted"/>
<keyword evidence="2" id="KW-1185">Reference proteome</keyword>
<protein>
    <submittedName>
        <fullName evidence="1">Uncharacterized protein</fullName>
    </submittedName>
</protein>
<gene>
    <name evidence="1" type="ORF">PYW07_000980</name>
</gene>
<evidence type="ECO:0000313" key="2">
    <source>
        <dbReference type="Proteomes" id="UP001231518"/>
    </source>
</evidence>
<organism evidence="1 2">
    <name type="scientific">Mythimna separata</name>
    <name type="common">Oriental armyworm</name>
    <name type="synonym">Pseudaletia separata</name>
    <dbReference type="NCBI Taxonomy" id="271217"/>
    <lineage>
        <taxon>Eukaryota</taxon>
        <taxon>Metazoa</taxon>
        <taxon>Ecdysozoa</taxon>
        <taxon>Arthropoda</taxon>
        <taxon>Hexapoda</taxon>
        <taxon>Insecta</taxon>
        <taxon>Pterygota</taxon>
        <taxon>Neoptera</taxon>
        <taxon>Endopterygota</taxon>
        <taxon>Lepidoptera</taxon>
        <taxon>Glossata</taxon>
        <taxon>Ditrysia</taxon>
        <taxon>Noctuoidea</taxon>
        <taxon>Noctuidae</taxon>
        <taxon>Noctuinae</taxon>
        <taxon>Hadenini</taxon>
        <taxon>Mythimna</taxon>
    </lineage>
</organism>
<dbReference type="EMBL" id="JARGEI010000009">
    <property type="protein sequence ID" value="KAJ8726282.1"/>
    <property type="molecule type" value="Genomic_DNA"/>
</dbReference>
<dbReference type="AlphaFoldDB" id="A0AAD8DWC1"/>
<comment type="caution">
    <text evidence="1">The sequence shown here is derived from an EMBL/GenBank/DDBJ whole genome shotgun (WGS) entry which is preliminary data.</text>
</comment>
<dbReference type="Proteomes" id="UP001231518">
    <property type="component" value="Chromosome 10"/>
</dbReference>
<sequence>MEYYSSHDSDMELFQMIIDCDEDSDTDNIPLQKEYKPRVNYLSKLNTVLEKDALYPLDSISDQRIQLSILQELQISSRLSSEFLRRILQYFGHIARKEGDNLERLIVTGKIDGKSPRERSPIRWSD</sequence>
<name>A0AAD8DWC1_MYTSE</name>
<evidence type="ECO:0000313" key="1">
    <source>
        <dbReference type="EMBL" id="KAJ8726282.1"/>
    </source>
</evidence>